<name>A0A834PG43_VESPE</name>
<proteinExistence type="predicted"/>
<evidence type="ECO:0000256" key="1">
    <source>
        <dbReference type="SAM" id="MobiDB-lite"/>
    </source>
</evidence>
<organism evidence="2 3">
    <name type="scientific">Vespula pensylvanica</name>
    <name type="common">Western yellow jacket</name>
    <name type="synonym">Wasp</name>
    <dbReference type="NCBI Taxonomy" id="30213"/>
    <lineage>
        <taxon>Eukaryota</taxon>
        <taxon>Metazoa</taxon>
        <taxon>Ecdysozoa</taxon>
        <taxon>Arthropoda</taxon>
        <taxon>Hexapoda</taxon>
        <taxon>Insecta</taxon>
        <taxon>Pterygota</taxon>
        <taxon>Neoptera</taxon>
        <taxon>Endopterygota</taxon>
        <taxon>Hymenoptera</taxon>
        <taxon>Apocrita</taxon>
        <taxon>Aculeata</taxon>
        <taxon>Vespoidea</taxon>
        <taxon>Vespidae</taxon>
        <taxon>Vespinae</taxon>
        <taxon>Vespula</taxon>
    </lineage>
</organism>
<sequence length="119" mass="13363">MINKERRPNRRRDVEMRVREKRGQKGLEEAYNSELMGGWTNGVAAGSVAGERECSRAQPSCRWRVRKSNSAPPACLQNDPETRVVTQARGIRCSVYSHSRQCALDFPPISTAPNDAAEF</sequence>
<dbReference type="Proteomes" id="UP000600918">
    <property type="component" value="Unassembled WGS sequence"/>
</dbReference>
<keyword evidence="3" id="KW-1185">Reference proteome</keyword>
<reference evidence="2" key="1">
    <citation type="journal article" date="2020" name="G3 (Bethesda)">
        <title>High-Quality Assemblies for Three Invasive Social Wasps from the &lt;i&gt;Vespula&lt;/i&gt; Genus.</title>
        <authorList>
            <person name="Harrop T.W.R."/>
            <person name="Guhlin J."/>
            <person name="McLaughlin G.M."/>
            <person name="Permina E."/>
            <person name="Stockwell P."/>
            <person name="Gilligan J."/>
            <person name="Le Lec M.F."/>
            <person name="Gruber M.A.M."/>
            <person name="Quinn O."/>
            <person name="Lovegrove M."/>
            <person name="Duncan E.J."/>
            <person name="Remnant E.J."/>
            <person name="Van Eeckhoven J."/>
            <person name="Graham B."/>
            <person name="Knapp R.A."/>
            <person name="Langford K.W."/>
            <person name="Kronenberg Z."/>
            <person name="Press M.O."/>
            <person name="Eacker S.M."/>
            <person name="Wilson-Rankin E.E."/>
            <person name="Purcell J."/>
            <person name="Lester P.J."/>
            <person name="Dearden P.K."/>
        </authorList>
    </citation>
    <scope>NUCLEOTIDE SEQUENCE</scope>
    <source>
        <strain evidence="2">Volc-1</strain>
    </source>
</reference>
<evidence type="ECO:0000313" key="2">
    <source>
        <dbReference type="EMBL" id="KAF7438900.1"/>
    </source>
</evidence>
<evidence type="ECO:0000313" key="3">
    <source>
        <dbReference type="Proteomes" id="UP000600918"/>
    </source>
</evidence>
<protein>
    <submittedName>
        <fullName evidence="2">Uncharacterized protein</fullName>
    </submittedName>
</protein>
<dbReference type="AlphaFoldDB" id="A0A834PG43"/>
<comment type="caution">
    <text evidence="2">The sequence shown here is derived from an EMBL/GenBank/DDBJ whole genome shotgun (WGS) entry which is preliminary data.</text>
</comment>
<accession>A0A834PG43</accession>
<dbReference type="EMBL" id="JACSDY010000001">
    <property type="protein sequence ID" value="KAF7438900.1"/>
    <property type="molecule type" value="Genomic_DNA"/>
</dbReference>
<feature type="region of interest" description="Disordered" evidence="1">
    <location>
        <begin position="1"/>
        <end position="21"/>
    </location>
</feature>
<gene>
    <name evidence="2" type="ORF">H0235_001291</name>
</gene>